<dbReference type="SUPFAM" id="SSF49493">
    <property type="entry name" value="HSP40/DnaJ peptide-binding domain"/>
    <property type="match status" value="2"/>
</dbReference>
<dbReference type="Pfam" id="PF01556">
    <property type="entry name" value="DnaJ_C"/>
    <property type="match status" value="1"/>
</dbReference>
<evidence type="ECO:0000256" key="2">
    <source>
        <dbReference type="ARBA" id="ARBA00022737"/>
    </source>
</evidence>
<dbReference type="SMART" id="SM00271">
    <property type="entry name" value="DnaJ"/>
    <property type="match status" value="1"/>
</dbReference>
<dbReference type="InterPro" id="IPR036410">
    <property type="entry name" value="HSP_DnaJ_Cys-rich_dom_sf"/>
</dbReference>
<reference evidence="6" key="1">
    <citation type="journal article" date="2020" name="Nature">
        <title>Giant virus diversity and host interactions through global metagenomics.</title>
        <authorList>
            <person name="Schulz F."/>
            <person name="Roux S."/>
            <person name="Paez-Espino D."/>
            <person name="Jungbluth S."/>
            <person name="Walsh D.A."/>
            <person name="Denef V.J."/>
            <person name="McMahon K.D."/>
            <person name="Konstantinidis K.T."/>
            <person name="Eloe-Fadrosh E.A."/>
            <person name="Kyrpides N.C."/>
            <person name="Woyke T."/>
        </authorList>
    </citation>
    <scope>NUCLEOTIDE SEQUENCE</scope>
    <source>
        <strain evidence="6">GVMAG-M-3300023179-92</strain>
    </source>
</reference>
<feature type="domain" description="J" evidence="5">
    <location>
        <begin position="2"/>
        <end position="63"/>
    </location>
</feature>
<keyword evidence="4" id="KW-0862">Zinc</keyword>
<dbReference type="GO" id="GO:0031072">
    <property type="term" value="F:heat shock protein binding"/>
    <property type="evidence" value="ECO:0007669"/>
    <property type="project" value="InterPro"/>
</dbReference>
<keyword evidence="1" id="KW-0479">Metal-binding</keyword>
<dbReference type="GO" id="GO:0042026">
    <property type="term" value="P:protein refolding"/>
    <property type="evidence" value="ECO:0007669"/>
    <property type="project" value="TreeGrafter"/>
</dbReference>
<dbReference type="PROSITE" id="PS00636">
    <property type="entry name" value="DNAJ_1"/>
    <property type="match status" value="1"/>
</dbReference>
<dbReference type="InterPro" id="IPR001305">
    <property type="entry name" value="HSP_DnaJ_Cys-rich_dom"/>
</dbReference>
<dbReference type="GO" id="GO:0051082">
    <property type="term" value="F:unfolded protein binding"/>
    <property type="evidence" value="ECO:0007669"/>
    <property type="project" value="InterPro"/>
</dbReference>
<dbReference type="GO" id="GO:0005737">
    <property type="term" value="C:cytoplasm"/>
    <property type="evidence" value="ECO:0007669"/>
    <property type="project" value="TreeGrafter"/>
</dbReference>
<evidence type="ECO:0000256" key="3">
    <source>
        <dbReference type="ARBA" id="ARBA00022771"/>
    </source>
</evidence>
<dbReference type="AlphaFoldDB" id="A0A6C0HDN1"/>
<name>A0A6C0HDN1_9ZZZZ</name>
<keyword evidence="2" id="KW-0677">Repeat</keyword>
<evidence type="ECO:0000256" key="4">
    <source>
        <dbReference type="ARBA" id="ARBA00022833"/>
    </source>
</evidence>
<dbReference type="Gene3D" id="1.10.287.110">
    <property type="entry name" value="DnaJ domain"/>
    <property type="match status" value="1"/>
</dbReference>
<dbReference type="InterPro" id="IPR018253">
    <property type="entry name" value="DnaJ_domain_CS"/>
</dbReference>
<sequence>MSHYDTLGVSKDASSDDIKKAYRKLALQHHPDKGGNEEIFKKISEAYDILSDEDKRRQYDMSSSNPFGQQSFNPFDMFQNMNININPSTPQEVKLSDTQFTLPIHLEDSIRGIHKRIPITYTTKCDCVKFCSQCNGYGCKILRQQIAFFVTNIKQECNNCSGRGIISNGNCEKCENTLSKEVTETLDIMIPAGVPENWTMRIPGKGTVPMRRNEIQGDLIVNISIMEHPLIKKDGNNLIYNYNIKLKDMLTGVKLHINKFGDNLVANINSKHLKDKEVIIKGKGITWQNHTGDFIVKLNINYELKELSEEELKLLQETFEKIGW</sequence>
<dbReference type="InterPro" id="IPR002939">
    <property type="entry name" value="DnaJ_C"/>
</dbReference>
<dbReference type="GO" id="GO:0008270">
    <property type="term" value="F:zinc ion binding"/>
    <property type="evidence" value="ECO:0007669"/>
    <property type="project" value="UniProtKB-KW"/>
</dbReference>
<dbReference type="EMBL" id="MN739934">
    <property type="protein sequence ID" value="QHT78609.1"/>
    <property type="molecule type" value="Genomic_DNA"/>
</dbReference>
<protein>
    <recommendedName>
        <fullName evidence="5">J domain-containing protein</fullName>
    </recommendedName>
</protein>
<dbReference type="PRINTS" id="PR00625">
    <property type="entry name" value="JDOMAIN"/>
</dbReference>
<organism evidence="6">
    <name type="scientific">viral metagenome</name>
    <dbReference type="NCBI Taxonomy" id="1070528"/>
    <lineage>
        <taxon>unclassified sequences</taxon>
        <taxon>metagenomes</taxon>
        <taxon>organismal metagenomes</taxon>
    </lineage>
</organism>
<dbReference type="Pfam" id="PF00226">
    <property type="entry name" value="DnaJ"/>
    <property type="match status" value="1"/>
</dbReference>
<dbReference type="InterPro" id="IPR008971">
    <property type="entry name" value="HSP40/DnaJ_pept-bd"/>
</dbReference>
<evidence type="ECO:0000256" key="1">
    <source>
        <dbReference type="ARBA" id="ARBA00022723"/>
    </source>
</evidence>
<dbReference type="PANTHER" id="PTHR43096">
    <property type="entry name" value="DNAJ HOMOLOG 1, MITOCHONDRIAL-RELATED"/>
    <property type="match status" value="1"/>
</dbReference>
<dbReference type="PANTHER" id="PTHR43096:SF10">
    <property type="entry name" value="CHAPERONE PROTEIN DNAJ A6, CHLOROPLASTIC"/>
    <property type="match status" value="1"/>
</dbReference>
<evidence type="ECO:0000259" key="5">
    <source>
        <dbReference type="PROSITE" id="PS50076"/>
    </source>
</evidence>
<accession>A0A6C0HDN1</accession>
<dbReference type="SUPFAM" id="SSF57938">
    <property type="entry name" value="DnaJ/Hsp40 cysteine-rich domain"/>
    <property type="match status" value="1"/>
</dbReference>
<evidence type="ECO:0000313" key="6">
    <source>
        <dbReference type="EMBL" id="QHT78609.1"/>
    </source>
</evidence>
<dbReference type="InterPro" id="IPR036869">
    <property type="entry name" value="J_dom_sf"/>
</dbReference>
<dbReference type="InterPro" id="IPR001623">
    <property type="entry name" value="DnaJ_domain"/>
</dbReference>
<dbReference type="SUPFAM" id="SSF46565">
    <property type="entry name" value="Chaperone J-domain"/>
    <property type="match status" value="1"/>
</dbReference>
<dbReference type="PROSITE" id="PS50076">
    <property type="entry name" value="DNAJ_2"/>
    <property type="match status" value="1"/>
</dbReference>
<dbReference type="CDD" id="cd06257">
    <property type="entry name" value="DnaJ"/>
    <property type="match status" value="1"/>
</dbReference>
<keyword evidence="3" id="KW-0863">Zinc-finger</keyword>
<dbReference type="Gene3D" id="2.10.230.10">
    <property type="entry name" value="Heat shock protein DnaJ, cysteine-rich domain"/>
    <property type="match status" value="1"/>
</dbReference>
<dbReference type="CDD" id="cd10719">
    <property type="entry name" value="DnaJ_zf"/>
    <property type="match status" value="1"/>
</dbReference>
<proteinExistence type="predicted"/>
<dbReference type="Gene3D" id="2.60.260.20">
    <property type="entry name" value="Urease metallochaperone UreE, N-terminal domain"/>
    <property type="match status" value="2"/>
</dbReference>